<comment type="caution">
    <text evidence="1">The sequence shown here is derived from an EMBL/GenBank/DDBJ whole genome shotgun (WGS) entry which is preliminary data.</text>
</comment>
<organism evidence="1 2">
    <name type="scientific">Melia azedarach</name>
    <name type="common">Chinaberry tree</name>
    <dbReference type="NCBI Taxonomy" id="155640"/>
    <lineage>
        <taxon>Eukaryota</taxon>
        <taxon>Viridiplantae</taxon>
        <taxon>Streptophyta</taxon>
        <taxon>Embryophyta</taxon>
        <taxon>Tracheophyta</taxon>
        <taxon>Spermatophyta</taxon>
        <taxon>Magnoliopsida</taxon>
        <taxon>eudicotyledons</taxon>
        <taxon>Gunneridae</taxon>
        <taxon>Pentapetalae</taxon>
        <taxon>rosids</taxon>
        <taxon>malvids</taxon>
        <taxon>Sapindales</taxon>
        <taxon>Meliaceae</taxon>
        <taxon>Melia</taxon>
    </lineage>
</organism>
<accession>A0ACC1YSV1</accession>
<name>A0ACC1YSV1_MELAZ</name>
<sequence>MQAILPPGCKIIFDPTDQQIILDYLLKKVLHNPLPSDWVIECDIYSDSKIWKKLFQDRRENTLYFLTKLKKKSEKGSRFDRVTECGTWRSQKDTKIYCLGRERKHIGSRRNFTFVWKKGVDKDKGVQWIMHEFRLDGFLRNNNCTDDYVICRIKRKEKIKEDDEEEVMASCSSSDIMRGFQGNNMSTIELSDSLWSSAGRFQNVVPAEVVNMGINGEGLFYSEEIHHSNLCLSLKDLQDDYYKVGKFLLPDAQVERPVNIVEVQSNTAPAADWNTSEDLEKFLLD</sequence>
<proteinExistence type="predicted"/>
<evidence type="ECO:0000313" key="2">
    <source>
        <dbReference type="Proteomes" id="UP001164539"/>
    </source>
</evidence>
<protein>
    <submittedName>
        <fullName evidence="1">NAC domain-containing protein</fullName>
    </submittedName>
</protein>
<evidence type="ECO:0000313" key="1">
    <source>
        <dbReference type="EMBL" id="KAJ4726119.1"/>
    </source>
</evidence>
<dbReference type="Proteomes" id="UP001164539">
    <property type="component" value="Chromosome 2"/>
</dbReference>
<dbReference type="EMBL" id="CM051395">
    <property type="protein sequence ID" value="KAJ4726119.1"/>
    <property type="molecule type" value="Genomic_DNA"/>
</dbReference>
<gene>
    <name evidence="1" type="ORF">OWV82_004879</name>
</gene>
<reference evidence="1 2" key="1">
    <citation type="journal article" date="2023" name="Science">
        <title>Complex scaffold remodeling in plant triterpene biosynthesis.</title>
        <authorList>
            <person name="De La Pena R."/>
            <person name="Hodgson H."/>
            <person name="Liu J.C."/>
            <person name="Stephenson M.J."/>
            <person name="Martin A.C."/>
            <person name="Owen C."/>
            <person name="Harkess A."/>
            <person name="Leebens-Mack J."/>
            <person name="Jimenez L.E."/>
            <person name="Osbourn A."/>
            <person name="Sattely E.S."/>
        </authorList>
    </citation>
    <scope>NUCLEOTIDE SEQUENCE [LARGE SCALE GENOMIC DNA]</scope>
    <source>
        <strain evidence="2">cv. JPN11</strain>
        <tissue evidence="1">Leaf</tissue>
    </source>
</reference>
<keyword evidence="2" id="KW-1185">Reference proteome</keyword>